<dbReference type="GO" id="GO:0003677">
    <property type="term" value="F:DNA binding"/>
    <property type="evidence" value="ECO:0007669"/>
    <property type="project" value="UniProtKB-KW"/>
</dbReference>
<dbReference type="AlphaFoldDB" id="A0A6A5SYD4"/>
<gene>
    <name evidence="3" type="ORF">EJ02DRAFT_325838</name>
</gene>
<feature type="non-terminal residue" evidence="3">
    <location>
        <position position="96"/>
    </location>
</feature>
<dbReference type="EMBL" id="ML976012">
    <property type="protein sequence ID" value="KAF1944980.1"/>
    <property type="molecule type" value="Genomic_DNA"/>
</dbReference>
<sequence length="96" mass="10929">ISPIDKAVEDFKLQEPGEELLYTKFAEKYNVSKVTLAQRCQGKQAPKKAQAVNQQQLNPQQELELVEYIRGLTKKGLLPTREMVQNFASQIVKEPV</sequence>
<proteinExistence type="predicted"/>
<protein>
    <recommendedName>
        <fullName evidence="2">HTH CENPB-type domain-containing protein</fullName>
    </recommendedName>
</protein>
<evidence type="ECO:0000256" key="1">
    <source>
        <dbReference type="ARBA" id="ARBA00023125"/>
    </source>
</evidence>
<dbReference type="InterPro" id="IPR006600">
    <property type="entry name" value="HTH_CenpB_DNA-bd_dom"/>
</dbReference>
<reference evidence="3" key="1">
    <citation type="journal article" date="2020" name="Stud. Mycol.">
        <title>101 Dothideomycetes genomes: a test case for predicting lifestyles and emergence of pathogens.</title>
        <authorList>
            <person name="Haridas S."/>
            <person name="Albert R."/>
            <person name="Binder M."/>
            <person name="Bloem J."/>
            <person name="Labutti K."/>
            <person name="Salamov A."/>
            <person name="Andreopoulos B."/>
            <person name="Baker S."/>
            <person name="Barry K."/>
            <person name="Bills G."/>
            <person name="Bluhm B."/>
            <person name="Cannon C."/>
            <person name="Castanera R."/>
            <person name="Culley D."/>
            <person name="Daum C."/>
            <person name="Ezra D."/>
            <person name="Gonzalez J."/>
            <person name="Henrissat B."/>
            <person name="Kuo A."/>
            <person name="Liang C."/>
            <person name="Lipzen A."/>
            <person name="Lutzoni F."/>
            <person name="Magnuson J."/>
            <person name="Mondo S."/>
            <person name="Nolan M."/>
            <person name="Ohm R."/>
            <person name="Pangilinan J."/>
            <person name="Park H.-J."/>
            <person name="Ramirez L."/>
            <person name="Alfaro M."/>
            <person name="Sun H."/>
            <person name="Tritt A."/>
            <person name="Yoshinaga Y."/>
            <person name="Zwiers L.-H."/>
            <person name="Turgeon B."/>
            <person name="Goodwin S."/>
            <person name="Spatafora J."/>
            <person name="Crous P."/>
            <person name="Grigoriev I."/>
        </authorList>
    </citation>
    <scope>NUCLEOTIDE SEQUENCE</scope>
    <source>
        <strain evidence="3">CBS 161.51</strain>
    </source>
</reference>
<dbReference type="OrthoDB" id="3942738at2759"/>
<evidence type="ECO:0000313" key="3">
    <source>
        <dbReference type="EMBL" id="KAF1944980.1"/>
    </source>
</evidence>
<keyword evidence="4" id="KW-1185">Reference proteome</keyword>
<name>A0A6A5SYD4_9PLEO</name>
<feature type="non-terminal residue" evidence="3">
    <location>
        <position position="1"/>
    </location>
</feature>
<dbReference type="Pfam" id="PF03221">
    <property type="entry name" value="HTH_Tnp_Tc5"/>
    <property type="match status" value="1"/>
</dbReference>
<organism evidence="3 4">
    <name type="scientific">Clathrospora elynae</name>
    <dbReference type="NCBI Taxonomy" id="706981"/>
    <lineage>
        <taxon>Eukaryota</taxon>
        <taxon>Fungi</taxon>
        <taxon>Dikarya</taxon>
        <taxon>Ascomycota</taxon>
        <taxon>Pezizomycotina</taxon>
        <taxon>Dothideomycetes</taxon>
        <taxon>Pleosporomycetidae</taxon>
        <taxon>Pleosporales</taxon>
        <taxon>Diademaceae</taxon>
        <taxon>Clathrospora</taxon>
    </lineage>
</organism>
<keyword evidence="1" id="KW-0238">DNA-binding</keyword>
<evidence type="ECO:0000259" key="2">
    <source>
        <dbReference type="Pfam" id="PF03221"/>
    </source>
</evidence>
<evidence type="ECO:0000313" key="4">
    <source>
        <dbReference type="Proteomes" id="UP000800038"/>
    </source>
</evidence>
<accession>A0A6A5SYD4</accession>
<dbReference type="Proteomes" id="UP000800038">
    <property type="component" value="Unassembled WGS sequence"/>
</dbReference>
<feature type="domain" description="HTH CENPB-type" evidence="2">
    <location>
        <begin position="58"/>
        <end position="93"/>
    </location>
</feature>